<dbReference type="InParanoid" id="A0A2V0P8Z4"/>
<keyword evidence="1" id="KW-0732">Signal</keyword>
<feature type="signal peptide" evidence="1">
    <location>
        <begin position="1"/>
        <end position="23"/>
    </location>
</feature>
<keyword evidence="3" id="KW-1185">Reference proteome</keyword>
<comment type="caution">
    <text evidence="2">The sequence shown here is derived from an EMBL/GenBank/DDBJ whole genome shotgun (WGS) entry which is preliminary data.</text>
</comment>
<evidence type="ECO:0000256" key="1">
    <source>
        <dbReference type="SAM" id="SignalP"/>
    </source>
</evidence>
<reference evidence="2 3" key="1">
    <citation type="journal article" date="2018" name="Sci. Rep.">
        <title>Raphidocelis subcapitata (=Pseudokirchneriella subcapitata) provides an insight into genome evolution and environmental adaptations in the Sphaeropleales.</title>
        <authorList>
            <person name="Suzuki S."/>
            <person name="Yamaguchi H."/>
            <person name="Nakajima N."/>
            <person name="Kawachi M."/>
        </authorList>
    </citation>
    <scope>NUCLEOTIDE SEQUENCE [LARGE SCALE GENOMIC DNA]</scope>
    <source>
        <strain evidence="2 3">NIES-35</strain>
    </source>
</reference>
<name>A0A2V0P8Z4_9CHLO</name>
<protein>
    <recommendedName>
        <fullName evidence="4">Ig-like domain-containing protein</fullName>
    </recommendedName>
</protein>
<evidence type="ECO:0000313" key="2">
    <source>
        <dbReference type="EMBL" id="GBF96316.1"/>
    </source>
</evidence>
<evidence type="ECO:0008006" key="4">
    <source>
        <dbReference type="Google" id="ProtNLM"/>
    </source>
</evidence>
<dbReference type="EMBL" id="BDRX01000078">
    <property type="protein sequence ID" value="GBF96316.1"/>
    <property type="molecule type" value="Genomic_DNA"/>
</dbReference>
<dbReference type="Proteomes" id="UP000247498">
    <property type="component" value="Unassembled WGS sequence"/>
</dbReference>
<sequence length="726" mass="78004">MLPARCLLLAVALAAMLPAYCAGQDAGRSLLSEEPSSSPDLYDLTAWALHHAARSNKVAASLSALMGNMSRSDFFAVLPKYQMAAANAASGAQITSLLSGKGAQGITLMLPNTLGYTKGVRRAMLPFLALVGPLPGPNSTFSQLADLNNTRKAYAPPRNRFFPATFGLRGTWLLSPVGEPFKSRRGCRGHKLPLEPGVRTNSCSKMLRRMRFVEVEYDLPQGKGQYDALMALRAKYQEQPTVETEGCSEETPICNNPRDANFVVPNFELLGRFVGLYGIYGESTMLTTSPNPYSLPPSAQDAGGAGSVKVLSFSDPNCPGGSLWYCVYVPPGVTIDTASEGKAVMASSTDTETYYSEVGVSAEVSAGYGAFEGEVGASYEATSLQSSSYYSVKVGASAEGTSSTSTSTYDSDATLFWRSVGGDPTQVSNYDEWAATVWSSTWVMMDTTNAPPSYLGTTKINAANGPMVQAGASSNALASVDDACVWLGSAANTGALDMTNPTCSYTYNTKEDPMASEGCSFQQEDVTISPTYLASGEVQSNFVTGLCATVNDNNEMNRWGIWLTDLEDGQKTFSPGTRGDTSFSCGARDSCTECVKSVEIQTCVQVPQNTAVVGVCITVNGDKTRVTGMQLWWAKLQPYEDENNSGYYRLAFDPDNYSVYKDEATQDEYKCDLSDPSASAVIKLDDTTNPKWKNTIITGIATRYQDASRDYLAVYTSELKLNTTNL</sequence>
<dbReference type="AlphaFoldDB" id="A0A2V0P8Z4"/>
<gene>
    <name evidence="2" type="ORF">Rsub_09386</name>
</gene>
<organism evidence="2 3">
    <name type="scientific">Raphidocelis subcapitata</name>
    <dbReference type="NCBI Taxonomy" id="307507"/>
    <lineage>
        <taxon>Eukaryota</taxon>
        <taxon>Viridiplantae</taxon>
        <taxon>Chlorophyta</taxon>
        <taxon>core chlorophytes</taxon>
        <taxon>Chlorophyceae</taxon>
        <taxon>CS clade</taxon>
        <taxon>Sphaeropleales</taxon>
        <taxon>Selenastraceae</taxon>
        <taxon>Raphidocelis</taxon>
    </lineage>
</organism>
<evidence type="ECO:0000313" key="3">
    <source>
        <dbReference type="Proteomes" id="UP000247498"/>
    </source>
</evidence>
<feature type="chain" id="PRO_5016144608" description="Ig-like domain-containing protein" evidence="1">
    <location>
        <begin position="24"/>
        <end position="726"/>
    </location>
</feature>
<proteinExistence type="predicted"/>
<accession>A0A2V0P8Z4</accession>